<dbReference type="Gene3D" id="3.30.559.10">
    <property type="entry name" value="Chloramphenicol acetyltransferase-like domain"/>
    <property type="match status" value="2"/>
</dbReference>
<reference evidence="1" key="1">
    <citation type="submission" date="2022-11" db="EMBL/GenBank/DDBJ databases">
        <authorList>
            <person name="Petersen C."/>
        </authorList>
    </citation>
    <scope>NUCLEOTIDE SEQUENCE</scope>
    <source>
        <strain evidence="1">IBT 26290</strain>
    </source>
</reference>
<dbReference type="GeneID" id="81426279"/>
<reference evidence="1" key="2">
    <citation type="journal article" date="2023" name="IMA Fungus">
        <title>Comparative genomic study of the Penicillium genus elucidates a diverse pangenome and 15 lateral gene transfer events.</title>
        <authorList>
            <person name="Petersen C."/>
            <person name="Sorensen T."/>
            <person name="Nielsen M.R."/>
            <person name="Sondergaard T.E."/>
            <person name="Sorensen J.L."/>
            <person name="Fitzpatrick D.A."/>
            <person name="Frisvad J.C."/>
            <person name="Nielsen K.L."/>
        </authorList>
    </citation>
    <scope>NUCLEOTIDE SEQUENCE</scope>
    <source>
        <strain evidence="1">IBT 26290</strain>
    </source>
</reference>
<organism evidence="1 2">
    <name type="scientific">Penicillium canariense</name>
    <dbReference type="NCBI Taxonomy" id="189055"/>
    <lineage>
        <taxon>Eukaryota</taxon>
        <taxon>Fungi</taxon>
        <taxon>Dikarya</taxon>
        <taxon>Ascomycota</taxon>
        <taxon>Pezizomycotina</taxon>
        <taxon>Eurotiomycetes</taxon>
        <taxon>Eurotiomycetidae</taxon>
        <taxon>Eurotiales</taxon>
        <taxon>Aspergillaceae</taxon>
        <taxon>Penicillium</taxon>
    </lineage>
</organism>
<dbReference type="OrthoDB" id="21502at2759"/>
<proteinExistence type="predicted"/>
<dbReference type="EMBL" id="JAPQKN010000003">
    <property type="protein sequence ID" value="KAJ5166197.1"/>
    <property type="molecule type" value="Genomic_DNA"/>
</dbReference>
<evidence type="ECO:0000313" key="1">
    <source>
        <dbReference type="EMBL" id="KAJ5166197.1"/>
    </source>
</evidence>
<accession>A0A9W9LM61</accession>
<protein>
    <submittedName>
        <fullName evidence="1">Uncharacterized protein</fullName>
    </submittedName>
</protein>
<dbReference type="Proteomes" id="UP001149163">
    <property type="component" value="Unassembled WGS sequence"/>
</dbReference>
<dbReference type="AlphaFoldDB" id="A0A9W9LM61"/>
<keyword evidence="2" id="KW-1185">Reference proteome</keyword>
<name>A0A9W9LM61_9EURO</name>
<comment type="caution">
    <text evidence="1">The sequence shown here is derived from an EMBL/GenBank/DDBJ whole genome shotgun (WGS) entry which is preliminary data.</text>
</comment>
<gene>
    <name evidence="1" type="ORF">N7482_004978</name>
</gene>
<sequence length="560" mass="63183">MKLKKQPLDVPEEVYPLHKLDDIKDFRNHVIWMMRFNDVLDAEMLADSLSRLLEIGDWKKLGGRPTDIDKADGRLEVHFRKSSTTGQRNVFFTHDTHDMRIQDHPVASRLPQATDGPSTYLVSDDFRPFIARANFPSFAQSVQQNEPPISLHVTSFNDATLLALSWPHVLMDASAGKALLSGWTSVLAGREDSVPMVIGARDDVLLQTTMSEKQDRDEEFKLEKNRMTGASLLVFYLRCLWDKIWYPRQQRAVFIPQAVLHKLKAEVQQGIIKSSPSSHDVPFVSESDILIAWICQAAASSTSKSRPMTIMSFLDTRSRIPEICTSTGVFLQNMVLSTYAFLSPQTANGPIGPIAISHRRHFAEQSSENQTLCFLRSVYRDIDAVKSPRLVFGEPNAVPILINNVSKAELIKLVDFSPAVVHQGESAETRRNPLGTMVTYWNEGLERGWSGFNVCWMQGRDHDGNFWIMANLLPEAWSRIEEHLQNLHDMKVYTRDVSALLLALVKDNVDPHEVTGCDASRISNVGPARGYRDIIRRQLKALKAEKAGDFTQAEPPHTVN</sequence>
<dbReference type="RefSeq" id="XP_056542658.1">
    <property type="nucleotide sequence ID" value="XM_056687103.1"/>
</dbReference>
<dbReference type="InterPro" id="IPR023213">
    <property type="entry name" value="CAT-like_dom_sf"/>
</dbReference>
<evidence type="ECO:0000313" key="2">
    <source>
        <dbReference type="Proteomes" id="UP001149163"/>
    </source>
</evidence>